<dbReference type="HOGENOM" id="CLU_3064057_0_0_3"/>
<evidence type="ECO:0000313" key="1">
    <source>
        <dbReference type="EMBL" id="ADI63343.1"/>
    </source>
</evidence>
<gene>
    <name evidence="1" type="ordered locus">Aazo_0950</name>
</gene>
<accession>D7E265</accession>
<dbReference type="KEGG" id="naz:Aazo_0950"/>
<proteinExistence type="predicted"/>
<dbReference type="Proteomes" id="UP000001511">
    <property type="component" value="Chromosome"/>
</dbReference>
<organism evidence="1 2">
    <name type="scientific">Nostoc azollae (strain 0708)</name>
    <name type="common">Anabaena azollae (strain 0708)</name>
    <dbReference type="NCBI Taxonomy" id="551115"/>
    <lineage>
        <taxon>Bacteria</taxon>
        <taxon>Bacillati</taxon>
        <taxon>Cyanobacteriota</taxon>
        <taxon>Cyanophyceae</taxon>
        <taxon>Nostocales</taxon>
        <taxon>Nostocaceae</taxon>
        <taxon>Trichormus</taxon>
    </lineage>
</organism>
<dbReference type="AlphaFoldDB" id="D7E265"/>
<protein>
    <submittedName>
        <fullName evidence="1">Uncharacterized protein</fullName>
    </submittedName>
</protein>
<dbReference type="STRING" id="551115.Aazo_0950"/>
<reference evidence="1 2" key="1">
    <citation type="journal article" date="2010" name="PLoS ONE">
        <title>Genome erosion in a nitrogen-fixing vertically transmitted endosymbiotic multicellular cyanobacterium.</title>
        <authorList>
            <person name="Ran L."/>
            <person name="Larsson J."/>
            <person name="Vigil-Stenman T."/>
            <person name="Nylander J.A."/>
            <person name="Ininbergs K."/>
            <person name="Zheng W.W."/>
            <person name="Lapidus A."/>
            <person name="Lowry S."/>
            <person name="Haselkorn R."/>
            <person name="Bergman B."/>
        </authorList>
    </citation>
    <scope>NUCLEOTIDE SEQUENCE [LARGE SCALE GENOMIC DNA]</scope>
    <source>
        <strain evidence="1 2">0708</strain>
    </source>
</reference>
<evidence type="ECO:0000313" key="2">
    <source>
        <dbReference type="Proteomes" id="UP000001511"/>
    </source>
</evidence>
<dbReference type="RefSeq" id="WP_013190361.1">
    <property type="nucleotide sequence ID" value="NC_014248.1"/>
</dbReference>
<name>D7E265_NOSA0</name>
<keyword evidence="2" id="KW-1185">Reference proteome</keyword>
<sequence length="53" mass="6011">MLAYPTLVEIKHGHVKFKVLQLLANQQSVVSHYKAFGLQAVYIILPILLTYSI</sequence>
<dbReference type="EMBL" id="CP002059">
    <property type="protein sequence ID" value="ADI63343.1"/>
    <property type="molecule type" value="Genomic_DNA"/>
</dbReference>